<gene>
    <name evidence="2" type="ORF">GCM10011365_16230</name>
</gene>
<accession>A0A917FR08</accession>
<evidence type="ECO:0000256" key="1">
    <source>
        <dbReference type="SAM" id="SignalP"/>
    </source>
</evidence>
<reference evidence="2" key="2">
    <citation type="submission" date="2020-09" db="EMBL/GenBank/DDBJ databases">
        <authorList>
            <person name="Sun Q."/>
            <person name="Zhou Y."/>
        </authorList>
    </citation>
    <scope>NUCLEOTIDE SEQUENCE</scope>
    <source>
        <strain evidence="2">CGMCC 1.12181</strain>
    </source>
</reference>
<protein>
    <recommendedName>
        <fullName evidence="4">Secreted protein</fullName>
    </recommendedName>
</protein>
<dbReference type="RefSeq" id="WP_188365227.1">
    <property type="nucleotide sequence ID" value="NZ_BMEO01000006.1"/>
</dbReference>
<reference evidence="2" key="1">
    <citation type="journal article" date="2014" name="Int. J. Syst. Evol. Microbiol.">
        <title>Complete genome sequence of Corynebacterium casei LMG S-19264T (=DSM 44701T), isolated from a smear-ripened cheese.</title>
        <authorList>
            <consortium name="US DOE Joint Genome Institute (JGI-PGF)"/>
            <person name="Walter F."/>
            <person name="Albersmeier A."/>
            <person name="Kalinowski J."/>
            <person name="Ruckert C."/>
        </authorList>
    </citation>
    <scope>NUCLEOTIDE SEQUENCE</scope>
    <source>
        <strain evidence="2">CGMCC 1.12181</strain>
    </source>
</reference>
<feature type="chain" id="PRO_5038011177" description="Secreted protein" evidence="1">
    <location>
        <begin position="19"/>
        <end position="397"/>
    </location>
</feature>
<evidence type="ECO:0008006" key="4">
    <source>
        <dbReference type="Google" id="ProtNLM"/>
    </source>
</evidence>
<proteinExistence type="predicted"/>
<keyword evidence="3" id="KW-1185">Reference proteome</keyword>
<keyword evidence="1" id="KW-0732">Signal</keyword>
<evidence type="ECO:0000313" key="2">
    <source>
        <dbReference type="EMBL" id="GGF95639.1"/>
    </source>
</evidence>
<organism evidence="2 3">
    <name type="scientific">Marinicella pacifica</name>
    <dbReference type="NCBI Taxonomy" id="1171543"/>
    <lineage>
        <taxon>Bacteria</taxon>
        <taxon>Pseudomonadati</taxon>
        <taxon>Pseudomonadota</taxon>
        <taxon>Gammaproteobacteria</taxon>
        <taxon>Lysobacterales</taxon>
        <taxon>Marinicellaceae</taxon>
        <taxon>Marinicella</taxon>
    </lineage>
</organism>
<comment type="caution">
    <text evidence="2">The sequence shown here is derived from an EMBL/GenBank/DDBJ whole genome shotgun (WGS) entry which is preliminary data.</text>
</comment>
<name>A0A917FR08_9GAMM</name>
<dbReference type="EMBL" id="BMEO01000006">
    <property type="protein sequence ID" value="GGF95639.1"/>
    <property type="molecule type" value="Genomic_DNA"/>
</dbReference>
<evidence type="ECO:0000313" key="3">
    <source>
        <dbReference type="Proteomes" id="UP000605253"/>
    </source>
</evidence>
<dbReference type="AlphaFoldDB" id="A0A917FR08"/>
<feature type="signal peptide" evidence="1">
    <location>
        <begin position="1"/>
        <end position="18"/>
    </location>
</feature>
<dbReference type="Proteomes" id="UP000605253">
    <property type="component" value="Unassembled WGS sequence"/>
</dbReference>
<sequence length="397" mass="45533">MKFFVFMLIFLYALPVVAQDSAAVKKQEADESVQQLAETMNKLMRKPTDAEQESMELLGQWTMQLTEYLLNHEQPYAQAIGLNKTNAILQSQATQIDPDTLQLLYQNHGQHINKLVNNETLNIETLQILENLCFLSELDDHCNRQALLDKQMQLYPSDLSVYIRPLQLALETDNQDLTANLLKVMSGTQQMTHVDYLLPEFIALIKDYVKTNPIPEKALIREKNDLIATTDFSEKDIPTMDEKMPDSQVYIMLISMQLALPLPQFKPLKDSCQNNPDYSAECLYIAKTMINHGNTIITKAIGHVINIAVYELNNQQDMLAASQANHERFKQYAECLSKSYSQNNDFVADYFDENYSELWFTAEDELTRLTKIATYLYEKRLTEGADEAVNPETCIVQ</sequence>